<feature type="domain" description="Tetrapyrrole biosynthesis uroporphyrinogen III synthase" evidence="1">
    <location>
        <begin position="19"/>
        <end position="221"/>
    </location>
</feature>
<protein>
    <submittedName>
        <fullName evidence="2">Uroporphyrinogen-III synthase</fullName>
    </submittedName>
</protein>
<name>A0A975GVS9_9CAUL</name>
<dbReference type="Pfam" id="PF02602">
    <property type="entry name" value="HEM4"/>
    <property type="match status" value="1"/>
</dbReference>
<organism evidence="2 3">
    <name type="scientific">Brevundimonas goettingensis</name>
    <dbReference type="NCBI Taxonomy" id="2774190"/>
    <lineage>
        <taxon>Bacteria</taxon>
        <taxon>Pseudomonadati</taxon>
        <taxon>Pseudomonadota</taxon>
        <taxon>Alphaproteobacteria</taxon>
        <taxon>Caulobacterales</taxon>
        <taxon>Caulobacteraceae</taxon>
        <taxon>Brevundimonas</taxon>
    </lineage>
</organism>
<sequence length="231" mass="24282">MTGPGPLVWITRTVPGAARLADRVREAGYDAVVFPLLTRDPDFSPPGAVLDDVAALAFTSVNGLAFAALTPRRDWPVFAVGDRTAEAARREGFADVVSVGGDAQALAERIAADWGDRKGVLLTPGAERPAADLTALLAGRVPVRSLPVYRMIESAAPTPEAFDIVLLQSARAAEVLARRLTQDDAANRTAVALSPAVAAPIRALDFAEVRLAARPDENSLMEALGKAARPV</sequence>
<evidence type="ECO:0000259" key="1">
    <source>
        <dbReference type="Pfam" id="PF02602"/>
    </source>
</evidence>
<evidence type="ECO:0000313" key="3">
    <source>
        <dbReference type="Proteomes" id="UP000663918"/>
    </source>
</evidence>
<gene>
    <name evidence="2" type="ORF">IFJ75_17530</name>
</gene>
<dbReference type="SUPFAM" id="SSF69618">
    <property type="entry name" value="HemD-like"/>
    <property type="match status" value="1"/>
</dbReference>
<dbReference type="RefSeq" id="WP_207869921.1">
    <property type="nucleotide sequence ID" value="NZ_CP062222.1"/>
</dbReference>
<dbReference type="GO" id="GO:0004852">
    <property type="term" value="F:uroporphyrinogen-III synthase activity"/>
    <property type="evidence" value="ECO:0007669"/>
    <property type="project" value="InterPro"/>
</dbReference>
<dbReference type="GO" id="GO:0033014">
    <property type="term" value="P:tetrapyrrole biosynthetic process"/>
    <property type="evidence" value="ECO:0007669"/>
    <property type="project" value="InterPro"/>
</dbReference>
<dbReference type="CDD" id="cd06578">
    <property type="entry name" value="HemD"/>
    <property type="match status" value="1"/>
</dbReference>
<dbReference type="InterPro" id="IPR036108">
    <property type="entry name" value="4pyrrol_syn_uPrphyn_synt_sf"/>
</dbReference>
<reference evidence="2" key="1">
    <citation type="submission" date="2020-09" db="EMBL/GenBank/DDBJ databases">
        <title>Brevundimonas sp. LVF2 isolated from a puddle in Goettingen, Germany.</title>
        <authorList>
            <person name="Friedrich I."/>
            <person name="Klassen A."/>
            <person name="Hannes N."/>
            <person name="Schneider D."/>
            <person name="Hertel R."/>
            <person name="Daniel R."/>
        </authorList>
    </citation>
    <scope>NUCLEOTIDE SEQUENCE</scope>
    <source>
        <strain evidence="2">LVF2</strain>
    </source>
</reference>
<evidence type="ECO:0000313" key="2">
    <source>
        <dbReference type="EMBL" id="QTC90998.1"/>
    </source>
</evidence>
<dbReference type="InterPro" id="IPR003754">
    <property type="entry name" value="4pyrrol_synth_uPrphyn_synth"/>
</dbReference>
<keyword evidence="3" id="KW-1185">Reference proteome</keyword>
<proteinExistence type="predicted"/>
<dbReference type="Proteomes" id="UP000663918">
    <property type="component" value="Chromosome"/>
</dbReference>
<dbReference type="Gene3D" id="3.40.50.10090">
    <property type="match status" value="2"/>
</dbReference>
<accession>A0A975GVS9</accession>
<dbReference type="AlphaFoldDB" id="A0A975GVS9"/>
<dbReference type="EMBL" id="CP062222">
    <property type="protein sequence ID" value="QTC90998.1"/>
    <property type="molecule type" value="Genomic_DNA"/>
</dbReference>
<dbReference type="KEGG" id="bgoe:IFJ75_17530"/>